<proteinExistence type="predicted"/>
<dbReference type="Proteomes" id="UP001066276">
    <property type="component" value="Chromosome 6"/>
</dbReference>
<gene>
    <name evidence="2" type="ORF">NDU88_003713</name>
</gene>
<accession>A0AAV7Q9Q6</accession>
<dbReference type="AlphaFoldDB" id="A0AAV7Q9Q6"/>
<protein>
    <submittedName>
        <fullName evidence="2">Uncharacterized protein</fullName>
    </submittedName>
</protein>
<name>A0AAV7Q9Q6_PLEWA</name>
<comment type="caution">
    <text evidence="2">The sequence shown here is derived from an EMBL/GenBank/DDBJ whole genome shotgun (WGS) entry which is preliminary data.</text>
</comment>
<evidence type="ECO:0000313" key="2">
    <source>
        <dbReference type="EMBL" id="KAJ1137301.1"/>
    </source>
</evidence>
<sequence length="84" mass="9109">MICAFSRSRLSPERDSSRPAAPLPPQCAEQIGAAARERQRRPRETGYSVTKDPGVHIATNTTDKVKGFLPAAIHPIPSVDIMQG</sequence>
<evidence type="ECO:0000313" key="3">
    <source>
        <dbReference type="Proteomes" id="UP001066276"/>
    </source>
</evidence>
<dbReference type="EMBL" id="JANPWB010000010">
    <property type="protein sequence ID" value="KAJ1137301.1"/>
    <property type="molecule type" value="Genomic_DNA"/>
</dbReference>
<keyword evidence="3" id="KW-1185">Reference proteome</keyword>
<organism evidence="2 3">
    <name type="scientific">Pleurodeles waltl</name>
    <name type="common">Iberian ribbed newt</name>
    <dbReference type="NCBI Taxonomy" id="8319"/>
    <lineage>
        <taxon>Eukaryota</taxon>
        <taxon>Metazoa</taxon>
        <taxon>Chordata</taxon>
        <taxon>Craniata</taxon>
        <taxon>Vertebrata</taxon>
        <taxon>Euteleostomi</taxon>
        <taxon>Amphibia</taxon>
        <taxon>Batrachia</taxon>
        <taxon>Caudata</taxon>
        <taxon>Salamandroidea</taxon>
        <taxon>Salamandridae</taxon>
        <taxon>Pleurodelinae</taxon>
        <taxon>Pleurodeles</taxon>
    </lineage>
</organism>
<evidence type="ECO:0000256" key="1">
    <source>
        <dbReference type="SAM" id="MobiDB-lite"/>
    </source>
</evidence>
<feature type="region of interest" description="Disordered" evidence="1">
    <location>
        <begin position="1"/>
        <end position="55"/>
    </location>
</feature>
<reference evidence="2" key="1">
    <citation type="journal article" date="2022" name="bioRxiv">
        <title>Sequencing and chromosome-scale assembly of the giantPleurodeles waltlgenome.</title>
        <authorList>
            <person name="Brown T."/>
            <person name="Elewa A."/>
            <person name="Iarovenko S."/>
            <person name="Subramanian E."/>
            <person name="Araus A.J."/>
            <person name="Petzold A."/>
            <person name="Susuki M."/>
            <person name="Suzuki K.-i.T."/>
            <person name="Hayashi T."/>
            <person name="Toyoda A."/>
            <person name="Oliveira C."/>
            <person name="Osipova E."/>
            <person name="Leigh N.D."/>
            <person name="Simon A."/>
            <person name="Yun M.H."/>
        </authorList>
    </citation>
    <scope>NUCLEOTIDE SEQUENCE</scope>
    <source>
        <strain evidence="2">20211129_DDA</strain>
        <tissue evidence="2">Liver</tissue>
    </source>
</reference>